<dbReference type="InterPro" id="IPR003018">
    <property type="entry name" value="GAF"/>
</dbReference>
<dbReference type="CDD" id="cd16917">
    <property type="entry name" value="HATPase_UhpB-NarQ-NarX-like"/>
    <property type="match status" value="1"/>
</dbReference>
<dbReference type="SMART" id="SM00387">
    <property type="entry name" value="HATPase_c"/>
    <property type="match status" value="1"/>
</dbReference>
<evidence type="ECO:0000256" key="3">
    <source>
        <dbReference type="ARBA" id="ARBA00022490"/>
    </source>
</evidence>
<evidence type="ECO:0000256" key="4">
    <source>
        <dbReference type="ARBA" id="ARBA00022553"/>
    </source>
</evidence>
<dbReference type="EMBL" id="JABFXE010000595">
    <property type="protein sequence ID" value="NUQ89617.1"/>
    <property type="molecule type" value="Genomic_DNA"/>
</dbReference>
<dbReference type="Gene3D" id="1.20.5.1930">
    <property type="match status" value="1"/>
</dbReference>
<evidence type="ECO:0000256" key="7">
    <source>
        <dbReference type="ARBA" id="ARBA00022777"/>
    </source>
</evidence>
<organism evidence="13 14">
    <name type="scientific">Glycomyces artemisiae</name>
    <dbReference type="NCBI Taxonomy" id="1076443"/>
    <lineage>
        <taxon>Bacteria</taxon>
        <taxon>Bacillati</taxon>
        <taxon>Actinomycetota</taxon>
        <taxon>Actinomycetes</taxon>
        <taxon>Glycomycetales</taxon>
        <taxon>Glycomycetaceae</taxon>
        <taxon>Glycomyces</taxon>
    </lineage>
</organism>
<dbReference type="GO" id="GO:0019825">
    <property type="term" value="F:oxygen binding"/>
    <property type="evidence" value="ECO:0007669"/>
    <property type="project" value="UniProtKB-ARBA"/>
</dbReference>
<dbReference type="Pfam" id="PF13185">
    <property type="entry name" value="GAF_2"/>
    <property type="match status" value="1"/>
</dbReference>
<evidence type="ECO:0000256" key="6">
    <source>
        <dbReference type="ARBA" id="ARBA00022723"/>
    </source>
</evidence>
<comment type="caution">
    <text evidence="13">The sequence shown here is derived from an EMBL/GenBank/DDBJ whole genome shotgun (WGS) entry which is preliminary data.</text>
</comment>
<evidence type="ECO:0000256" key="9">
    <source>
        <dbReference type="ARBA" id="ARBA00023004"/>
    </source>
</evidence>
<feature type="domain" description="Histidine kinase/HSP90-like ATPase" evidence="12">
    <location>
        <begin position="320"/>
        <end position="410"/>
    </location>
</feature>
<evidence type="ECO:0000256" key="10">
    <source>
        <dbReference type="ARBA" id="ARBA00023012"/>
    </source>
</evidence>
<dbReference type="GO" id="GO:0019826">
    <property type="term" value="F:oxygen sensor activity"/>
    <property type="evidence" value="ECO:0007669"/>
    <property type="project" value="UniProtKB-ARBA"/>
</dbReference>
<dbReference type="InterPro" id="IPR036890">
    <property type="entry name" value="HATPase_C_sf"/>
</dbReference>
<sequence length="416" mass="44246">MAETTPHRPYHSGQPWRRTPIDELLGEVASRVDEIVVDRERLRALLDAVISIGSDLELSAILDRIVVGAMKLVDAKYGAMGVLDGAGGLAEFRTRGLSREEIEALGDPPTGRGILGHIIDHNHPLRLTDLSAHPASVGFPPGHPPMRTFLGVPITVGDKAWGNLYLTEKQGGGVFTEDDEAIIQALAAAAGVAIDNARLYAELAASQAERERLVVFRDRDRIGRDLHDLVIQRLFATGLQLQSIVHLVDAPEAATRINSAVDEIDGAISDLRAAIFSLHTGADQVFSATVRGLCGVVRHHLGFAPDVTFTGPVDEAVPEAVRIEVLAMLREALSNAARHAKASRVAVVTTVDGSSLVMTVTDNGCGIPPQAPRRGLANLASRAAVLGGEFAIDAVEPTGTEVRWTIPLGDAPANAR</sequence>
<proteinExistence type="predicted"/>
<dbReference type="GO" id="GO:0000155">
    <property type="term" value="F:phosphorelay sensor kinase activity"/>
    <property type="evidence" value="ECO:0007669"/>
    <property type="project" value="InterPro"/>
</dbReference>
<dbReference type="GO" id="GO:0020037">
    <property type="term" value="F:heme binding"/>
    <property type="evidence" value="ECO:0007669"/>
    <property type="project" value="UniProtKB-ARBA"/>
</dbReference>
<dbReference type="AlphaFoldDB" id="A0A850CCD1"/>
<dbReference type="GO" id="GO:0016020">
    <property type="term" value="C:membrane"/>
    <property type="evidence" value="ECO:0007669"/>
    <property type="project" value="InterPro"/>
</dbReference>
<dbReference type="PANTHER" id="PTHR24421">
    <property type="entry name" value="NITRATE/NITRITE SENSOR PROTEIN NARX-RELATED"/>
    <property type="match status" value="1"/>
</dbReference>
<dbReference type="Pfam" id="PF02518">
    <property type="entry name" value="HATPase_c"/>
    <property type="match status" value="1"/>
</dbReference>
<dbReference type="Gene3D" id="3.30.450.40">
    <property type="match status" value="1"/>
</dbReference>
<gene>
    <name evidence="13" type="ORF">HOQ43_14305</name>
</gene>
<keyword evidence="7 13" id="KW-0418">Kinase</keyword>
<keyword evidence="8" id="KW-0460">Magnesium</keyword>
<name>A0A850CCD1_9ACTN</name>
<evidence type="ECO:0000259" key="11">
    <source>
        <dbReference type="SMART" id="SM00065"/>
    </source>
</evidence>
<keyword evidence="10" id="KW-0902">Two-component regulatory system</keyword>
<dbReference type="FunFam" id="3.30.450.40:FF:000052">
    <property type="entry name" value="Oxygen sensor histidine kinase response regulator DevS/DosS"/>
    <property type="match status" value="1"/>
</dbReference>
<evidence type="ECO:0000256" key="2">
    <source>
        <dbReference type="ARBA" id="ARBA00001971"/>
    </source>
</evidence>
<keyword evidence="5" id="KW-0808">Transferase</keyword>
<accession>A0A850CCD1</accession>
<comment type="cofactor">
    <cofactor evidence="1">
        <name>Mg(2+)</name>
        <dbReference type="ChEBI" id="CHEBI:18420"/>
    </cofactor>
</comment>
<dbReference type="GO" id="GO:0070483">
    <property type="term" value="P:detection of hypoxia"/>
    <property type="evidence" value="ECO:0007669"/>
    <property type="project" value="UniProtKB-ARBA"/>
</dbReference>
<evidence type="ECO:0000256" key="8">
    <source>
        <dbReference type="ARBA" id="ARBA00022842"/>
    </source>
</evidence>
<keyword evidence="4" id="KW-0597">Phosphoprotein</keyword>
<protein>
    <submittedName>
        <fullName evidence="13">GAF domain-containing sensor histidine kinase</fullName>
    </submittedName>
</protein>
<feature type="domain" description="GAF" evidence="11">
    <location>
        <begin position="57"/>
        <end position="204"/>
    </location>
</feature>
<evidence type="ECO:0000313" key="13">
    <source>
        <dbReference type="EMBL" id="NUQ89617.1"/>
    </source>
</evidence>
<evidence type="ECO:0000256" key="1">
    <source>
        <dbReference type="ARBA" id="ARBA00001946"/>
    </source>
</evidence>
<keyword evidence="6" id="KW-0479">Metal-binding</keyword>
<dbReference type="GO" id="GO:0046983">
    <property type="term" value="F:protein dimerization activity"/>
    <property type="evidence" value="ECO:0007669"/>
    <property type="project" value="InterPro"/>
</dbReference>
<dbReference type="InterPro" id="IPR003594">
    <property type="entry name" value="HATPase_dom"/>
</dbReference>
<dbReference type="Pfam" id="PF07730">
    <property type="entry name" value="HisKA_3"/>
    <property type="match status" value="1"/>
</dbReference>
<dbReference type="InterPro" id="IPR011712">
    <property type="entry name" value="Sig_transdc_His_kin_sub3_dim/P"/>
</dbReference>
<dbReference type="SMART" id="SM00065">
    <property type="entry name" value="GAF"/>
    <property type="match status" value="1"/>
</dbReference>
<dbReference type="PANTHER" id="PTHR24421:SF56">
    <property type="entry name" value="OXYGEN SENSOR HISTIDINE KINASE RESPONSE REGULATOR DOST"/>
    <property type="match status" value="1"/>
</dbReference>
<dbReference type="Proteomes" id="UP000574690">
    <property type="component" value="Unassembled WGS sequence"/>
</dbReference>
<keyword evidence="9" id="KW-0408">Iron</keyword>
<dbReference type="InterPro" id="IPR050482">
    <property type="entry name" value="Sensor_HK_TwoCompSys"/>
</dbReference>
<dbReference type="GO" id="GO:0070026">
    <property type="term" value="F:nitric oxide binding"/>
    <property type="evidence" value="ECO:0007669"/>
    <property type="project" value="UniProtKB-ARBA"/>
</dbReference>
<dbReference type="GO" id="GO:0000287">
    <property type="term" value="F:magnesium ion binding"/>
    <property type="evidence" value="ECO:0007669"/>
    <property type="project" value="UniProtKB-ARBA"/>
</dbReference>
<dbReference type="GO" id="GO:0070025">
    <property type="term" value="F:carbon monoxide binding"/>
    <property type="evidence" value="ECO:0007669"/>
    <property type="project" value="UniProtKB-ARBA"/>
</dbReference>
<evidence type="ECO:0000256" key="5">
    <source>
        <dbReference type="ARBA" id="ARBA00022679"/>
    </source>
</evidence>
<dbReference type="SUPFAM" id="SSF55874">
    <property type="entry name" value="ATPase domain of HSP90 chaperone/DNA topoisomerase II/histidine kinase"/>
    <property type="match status" value="1"/>
</dbReference>
<comment type="cofactor">
    <cofactor evidence="2">
        <name>heme</name>
        <dbReference type="ChEBI" id="CHEBI:30413"/>
    </cofactor>
</comment>
<reference evidence="13 14" key="1">
    <citation type="submission" date="2020-05" db="EMBL/GenBank/DDBJ databases">
        <title>DNA-SIP metagenomic assembled genomes.</title>
        <authorList>
            <person name="Yu J."/>
        </authorList>
    </citation>
    <scope>NUCLEOTIDE SEQUENCE [LARGE SCALE GENOMIC DNA]</scope>
    <source>
        <strain evidence="13">Bin5.27</strain>
    </source>
</reference>
<dbReference type="GO" id="GO:0005524">
    <property type="term" value="F:ATP binding"/>
    <property type="evidence" value="ECO:0007669"/>
    <property type="project" value="UniProtKB-ARBA"/>
</dbReference>
<evidence type="ECO:0000259" key="12">
    <source>
        <dbReference type="SMART" id="SM00387"/>
    </source>
</evidence>
<keyword evidence="3" id="KW-0963">Cytoplasm</keyword>
<dbReference type="Gene3D" id="3.30.565.10">
    <property type="entry name" value="Histidine kinase-like ATPase, C-terminal domain"/>
    <property type="match status" value="1"/>
</dbReference>
<evidence type="ECO:0000313" key="14">
    <source>
        <dbReference type="Proteomes" id="UP000574690"/>
    </source>
</evidence>
<dbReference type="InterPro" id="IPR029016">
    <property type="entry name" value="GAF-like_dom_sf"/>
</dbReference>
<dbReference type="SUPFAM" id="SSF55781">
    <property type="entry name" value="GAF domain-like"/>
    <property type="match status" value="1"/>
</dbReference>